<protein>
    <submittedName>
        <fullName evidence="3">Uncharacterized protein</fullName>
    </submittedName>
</protein>
<reference evidence="3 4" key="1">
    <citation type="journal article" date="2017" name="Mol. Plant">
        <title>The Genome of Medicinal Plant Macleaya cordata Provides New Insights into Benzylisoquinoline Alkaloids Metabolism.</title>
        <authorList>
            <person name="Liu X."/>
            <person name="Liu Y."/>
            <person name="Huang P."/>
            <person name="Ma Y."/>
            <person name="Qing Z."/>
            <person name="Tang Q."/>
            <person name="Cao H."/>
            <person name="Cheng P."/>
            <person name="Zheng Y."/>
            <person name="Yuan Z."/>
            <person name="Zhou Y."/>
            <person name="Liu J."/>
            <person name="Tang Z."/>
            <person name="Zhuo Y."/>
            <person name="Zhang Y."/>
            <person name="Yu L."/>
            <person name="Huang J."/>
            <person name="Yang P."/>
            <person name="Peng Q."/>
            <person name="Zhang J."/>
            <person name="Jiang W."/>
            <person name="Zhang Z."/>
            <person name="Lin K."/>
            <person name="Ro D.K."/>
            <person name="Chen X."/>
            <person name="Xiong X."/>
            <person name="Shang Y."/>
            <person name="Huang S."/>
            <person name="Zeng J."/>
        </authorList>
    </citation>
    <scope>NUCLEOTIDE SEQUENCE [LARGE SCALE GENOMIC DNA]</scope>
    <source>
        <strain evidence="4">cv. BLH2017</strain>
        <tissue evidence="3">Root</tissue>
    </source>
</reference>
<evidence type="ECO:0000313" key="4">
    <source>
        <dbReference type="Proteomes" id="UP000195402"/>
    </source>
</evidence>
<dbReference type="Proteomes" id="UP000195402">
    <property type="component" value="Unassembled WGS sequence"/>
</dbReference>
<dbReference type="InParanoid" id="A0A200R6M9"/>
<name>A0A200R6M9_MACCD</name>
<comment type="caution">
    <text evidence="3">The sequence shown here is derived from an EMBL/GenBank/DDBJ whole genome shotgun (WGS) entry which is preliminary data.</text>
</comment>
<evidence type="ECO:0000313" key="3">
    <source>
        <dbReference type="EMBL" id="OVA18369.1"/>
    </source>
</evidence>
<gene>
    <name evidence="3" type="ORF">BVC80_1833g18</name>
</gene>
<dbReference type="EMBL" id="MVGT01000436">
    <property type="protein sequence ID" value="OVA18369.1"/>
    <property type="molecule type" value="Genomic_DNA"/>
</dbReference>
<keyword evidence="4" id="KW-1185">Reference proteome</keyword>
<proteinExistence type="predicted"/>
<dbReference type="OMA" id="WHAPPAV"/>
<dbReference type="OrthoDB" id="1938149at2759"/>
<dbReference type="AlphaFoldDB" id="A0A200R6M9"/>
<sequence length="90" mass="9851">MASSHKTLMTVLFMFLFLLQQHNYSASARKLGWHAPPAVILKSSSMSMSSKPPTTKQSLPIHRYKKIEDAFRPTSPGHSPGVGHGNPPAP</sequence>
<evidence type="ECO:0000256" key="1">
    <source>
        <dbReference type="SAM" id="MobiDB-lite"/>
    </source>
</evidence>
<accession>A0A200R6M9</accession>
<evidence type="ECO:0000256" key="2">
    <source>
        <dbReference type="SAM" id="SignalP"/>
    </source>
</evidence>
<feature type="signal peptide" evidence="2">
    <location>
        <begin position="1"/>
        <end position="28"/>
    </location>
</feature>
<organism evidence="3 4">
    <name type="scientific">Macleaya cordata</name>
    <name type="common">Five-seeded plume-poppy</name>
    <name type="synonym">Bocconia cordata</name>
    <dbReference type="NCBI Taxonomy" id="56857"/>
    <lineage>
        <taxon>Eukaryota</taxon>
        <taxon>Viridiplantae</taxon>
        <taxon>Streptophyta</taxon>
        <taxon>Embryophyta</taxon>
        <taxon>Tracheophyta</taxon>
        <taxon>Spermatophyta</taxon>
        <taxon>Magnoliopsida</taxon>
        <taxon>Ranunculales</taxon>
        <taxon>Papaveraceae</taxon>
        <taxon>Papaveroideae</taxon>
        <taxon>Macleaya</taxon>
    </lineage>
</organism>
<keyword evidence="2" id="KW-0732">Signal</keyword>
<feature type="region of interest" description="Disordered" evidence="1">
    <location>
        <begin position="67"/>
        <end position="90"/>
    </location>
</feature>
<feature type="chain" id="PRO_5013369686" evidence="2">
    <location>
        <begin position="29"/>
        <end position="90"/>
    </location>
</feature>